<dbReference type="Gene3D" id="3.30.40.10">
    <property type="entry name" value="Zinc/RING finger domain, C3HC4 (zinc finger)"/>
    <property type="match status" value="1"/>
</dbReference>
<dbReference type="InterPro" id="IPR013083">
    <property type="entry name" value="Znf_RING/FYVE/PHD"/>
</dbReference>
<organism evidence="1">
    <name type="scientific">Schizaphis graminum</name>
    <name type="common">Green bug aphid</name>
    <dbReference type="NCBI Taxonomy" id="13262"/>
    <lineage>
        <taxon>Eukaryota</taxon>
        <taxon>Metazoa</taxon>
        <taxon>Ecdysozoa</taxon>
        <taxon>Arthropoda</taxon>
        <taxon>Hexapoda</taxon>
        <taxon>Insecta</taxon>
        <taxon>Pterygota</taxon>
        <taxon>Neoptera</taxon>
        <taxon>Paraneoptera</taxon>
        <taxon>Hemiptera</taxon>
        <taxon>Sternorrhyncha</taxon>
        <taxon>Aphidomorpha</taxon>
        <taxon>Aphidoidea</taxon>
        <taxon>Aphididae</taxon>
        <taxon>Aphidini</taxon>
        <taxon>Schizaphis</taxon>
    </lineage>
</organism>
<gene>
    <name evidence="1" type="ORF">g.176386</name>
</gene>
<protein>
    <submittedName>
        <fullName evidence="1">Uncharacterized protein</fullName>
    </submittedName>
</protein>
<name>A0A2S2PPR9_SCHGA</name>
<sequence>MCGDSSTVGKNNKSVYKFIKNLTESTKMPRCSPNLLFKEFVCSICFKSIIEIRTKGCGHTTCYQCEPKYCSKKCRSTLIETITDCSMLQEKLMEGYELCGMFINGEIIKFENLQNK</sequence>
<dbReference type="AlphaFoldDB" id="A0A2S2PPR9"/>
<accession>A0A2S2PPR9</accession>
<proteinExistence type="predicted"/>
<evidence type="ECO:0000313" key="1">
    <source>
        <dbReference type="EMBL" id="MBY31367.1"/>
    </source>
</evidence>
<dbReference type="SUPFAM" id="SSF57850">
    <property type="entry name" value="RING/U-box"/>
    <property type="match status" value="1"/>
</dbReference>
<reference evidence="1" key="1">
    <citation type="submission" date="2018-04" db="EMBL/GenBank/DDBJ databases">
        <title>Transcriptome of Schizaphis graminum biotype I.</title>
        <authorList>
            <person name="Scully E.D."/>
            <person name="Geib S.M."/>
            <person name="Palmer N.A."/>
            <person name="Koch K."/>
            <person name="Bradshaw J."/>
            <person name="Heng-Moss T."/>
            <person name="Sarath G."/>
        </authorList>
    </citation>
    <scope>NUCLEOTIDE SEQUENCE</scope>
</reference>
<dbReference type="EMBL" id="GGMR01018748">
    <property type="protein sequence ID" value="MBY31367.1"/>
    <property type="molecule type" value="Transcribed_RNA"/>
</dbReference>